<protein>
    <submittedName>
        <fullName evidence="2">Uncharacterized protein</fullName>
    </submittedName>
</protein>
<gene>
    <name evidence="2" type="ORF">PTTT1_LOCUS13071</name>
</gene>
<dbReference type="EMBL" id="OU594954">
    <property type="protein sequence ID" value="CAG9280367.1"/>
    <property type="molecule type" value="Genomic_DNA"/>
</dbReference>
<dbReference type="Proteomes" id="UP000836788">
    <property type="component" value="Chromosome 13"/>
</dbReference>
<reference evidence="2" key="1">
    <citation type="submission" date="2022-02" db="EMBL/GenBank/DDBJ databases">
        <authorList>
            <person name="Giguere J D."/>
        </authorList>
    </citation>
    <scope>NUCLEOTIDE SEQUENCE</scope>
    <source>
        <strain evidence="2">CCAP 1055/1</strain>
    </source>
</reference>
<evidence type="ECO:0000313" key="2">
    <source>
        <dbReference type="EMBL" id="CAG9280367.1"/>
    </source>
</evidence>
<dbReference type="AlphaFoldDB" id="A0A8J9X0T3"/>
<evidence type="ECO:0000256" key="1">
    <source>
        <dbReference type="SAM" id="SignalP"/>
    </source>
</evidence>
<name>A0A8J9X0T3_PHATR</name>
<organism evidence="2">
    <name type="scientific">Phaeodactylum tricornutum</name>
    <name type="common">Diatom</name>
    <dbReference type="NCBI Taxonomy" id="2850"/>
    <lineage>
        <taxon>Eukaryota</taxon>
        <taxon>Sar</taxon>
        <taxon>Stramenopiles</taxon>
        <taxon>Ochrophyta</taxon>
        <taxon>Bacillariophyta</taxon>
        <taxon>Bacillariophyceae</taxon>
        <taxon>Bacillariophycidae</taxon>
        <taxon>Naviculales</taxon>
        <taxon>Phaeodactylaceae</taxon>
        <taxon>Phaeodactylum</taxon>
    </lineage>
</organism>
<proteinExistence type="predicted"/>
<dbReference type="Gene3D" id="3.90.1140.10">
    <property type="entry name" value="Cyclic phosphodiesterase"/>
    <property type="match status" value="1"/>
</dbReference>
<sequence>MLVSTLLSSLIVTSSYSLLPSQSMIEYNAANMKLPSLASKPEHAVVVADPTFWGPFVPRDTFTTSSSFSEESPSVAESDVSSIGEFDSEDVVQGAVSPRIPLQWVFKGLTLWLEYEQYDNDLTKAIEHAVRVYGTERIPVAHSTAIYGMTHLSEQEAIGKLAKVSEVIKRWPDMDRPQGVTQDIAQEGRPGQVCSIAWAELTLSTNNDHERALDELYKLFDVPAKREGSWTPHISLAYDNPENTILNLPDTFSYVMQHPSLMKGRRVKAISLWNTAGKMANWQCLDRVFFTNP</sequence>
<accession>A0A8J9X0T3</accession>
<feature type="signal peptide" evidence="1">
    <location>
        <begin position="1"/>
        <end position="17"/>
    </location>
</feature>
<feature type="chain" id="PRO_5035459540" evidence="1">
    <location>
        <begin position="18"/>
        <end position="293"/>
    </location>
</feature>
<keyword evidence="1" id="KW-0732">Signal</keyword>